<dbReference type="Proteomes" id="UP000640583">
    <property type="component" value="Unassembled WGS sequence"/>
</dbReference>
<dbReference type="Gene3D" id="1.10.8.60">
    <property type="match status" value="1"/>
</dbReference>
<dbReference type="PROSITE" id="PS50110">
    <property type="entry name" value="RESPONSE_REGULATORY"/>
    <property type="match status" value="1"/>
</dbReference>
<dbReference type="Pfam" id="PF02954">
    <property type="entry name" value="HTH_8"/>
    <property type="match status" value="1"/>
</dbReference>
<dbReference type="Pfam" id="PF14532">
    <property type="entry name" value="Sigma54_activ_2"/>
    <property type="match status" value="1"/>
</dbReference>
<dbReference type="SMART" id="SM00448">
    <property type="entry name" value="REC"/>
    <property type="match status" value="1"/>
</dbReference>
<dbReference type="InterPro" id="IPR002078">
    <property type="entry name" value="Sigma_54_int"/>
</dbReference>
<dbReference type="InterPro" id="IPR009057">
    <property type="entry name" value="Homeodomain-like_sf"/>
</dbReference>
<dbReference type="FunFam" id="3.40.50.2300:FF:000018">
    <property type="entry name" value="DNA-binding transcriptional regulator NtrC"/>
    <property type="match status" value="1"/>
</dbReference>
<dbReference type="RefSeq" id="WP_228849917.1">
    <property type="nucleotide sequence ID" value="NZ_JADCKQ010000016.1"/>
</dbReference>
<dbReference type="PROSITE" id="PS50045">
    <property type="entry name" value="SIGMA54_INTERACT_4"/>
    <property type="match status" value="1"/>
</dbReference>
<protein>
    <submittedName>
        <fullName evidence="10">Sigma-54-dependent Fis family transcriptional regulator</fullName>
    </submittedName>
</protein>
<dbReference type="Pfam" id="PF25601">
    <property type="entry name" value="AAA_lid_14"/>
    <property type="match status" value="1"/>
</dbReference>
<reference evidence="10" key="1">
    <citation type="submission" date="2020-10" db="EMBL/GenBank/DDBJ databases">
        <title>Paenihalocynthiibacter styelae gen. nov., sp. nov., isolated from stalked sea squirt Styela clava.</title>
        <authorList>
            <person name="Kim Y.-O."/>
            <person name="Yoon J.-H."/>
        </authorList>
    </citation>
    <scope>NUCLEOTIDE SEQUENCE</scope>
    <source>
        <strain evidence="10">MYP1-1</strain>
    </source>
</reference>
<dbReference type="InterPro" id="IPR011006">
    <property type="entry name" value="CheY-like_superfamily"/>
</dbReference>
<comment type="caution">
    <text evidence="10">The sequence shown here is derived from an EMBL/GenBank/DDBJ whole genome shotgun (WGS) entry which is preliminary data.</text>
</comment>
<dbReference type="PRINTS" id="PR01590">
    <property type="entry name" value="HTHFIS"/>
</dbReference>
<evidence type="ECO:0000313" key="11">
    <source>
        <dbReference type="Proteomes" id="UP000640583"/>
    </source>
</evidence>
<dbReference type="GO" id="GO:0006355">
    <property type="term" value="P:regulation of DNA-templated transcription"/>
    <property type="evidence" value="ECO:0007669"/>
    <property type="project" value="InterPro"/>
</dbReference>
<evidence type="ECO:0000256" key="7">
    <source>
        <dbReference type="PROSITE-ProRule" id="PRU00169"/>
    </source>
</evidence>
<feature type="domain" description="Response regulatory" evidence="9">
    <location>
        <begin position="4"/>
        <end position="118"/>
    </location>
</feature>
<keyword evidence="11" id="KW-1185">Reference proteome</keyword>
<dbReference type="SUPFAM" id="SSF52540">
    <property type="entry name" value="P-loop containing nucleoside triphosphate hydrolases"/>
    <property type="match status" value="1"/>
</dbReference>
<keyword evidence="6" id="KW-0804">Transcription</keyword>
<dbReference type="GO" id="GO:0043565">
    <property type="term" value="F:sequence-specific DNA binding"/>
    <property type="evidence" value="ECO:0007669"/>
    <property type="project" value="InterPro"/>
</dbReference>
<evidence type="ECO:0000313" key="10">
    <source>
        <dbReference type="EMBL" id="MBI1495203.1"/>
    </source>
</evidence>
<dbReference type="GO" id="GO:0000160">
    <property type="term" value="P:phosphorelay signal transduction system"/>
    <property type="evidence" value="ECO:0007669"/>
    <property type="project" value="UniProtKB-KW"/>
</dbReference>
<sequence length="412" mass="45356">MMTTVLLVDDDSALREALTQTLEIAGYQVIQAGSFIVAKDYISMSFDGVVISDIRMPGKDGFHLLEYARKQDPDLPVILLTGEGDVPMAVRGMSGGAFGFLEKPCETETLKTTIDRAGRARDMVLENRRMKQQLRQGDAAARMLFGHSDKADALRNKVRVAAAAGTQVLVCGETGSGTAKVAEVIHLLARGARAPFEKRAAAGLSRETIRTAFTAAEGGTLFLDEIAGLSPDLQLWLLDHLEQDRTTCLIAGTYQDLSALVAEGRFHPDLVLRLDLMRVRIPSLKERPDDIPVLFRHYVAQAAEQANLSEPEITSEMTSRLMAQDWPGNARALMNEAMRFVMGVAESSPSADDGLNEQLARVEAALLREALQRHNGHASEAAKALKLPRKTFYDRLSRYDIRAEDYRRIESS</sequence>
<dbReference type="EMBL" id="JADCKQ010000016">
    <property type="protein sequence ID" value="MBI1495203.1"/>
    <property type="molecule type" value="Genomic_DNA"/>
</dbReference>
<keyword evidence="3" id="KW-0067">ATP-binding</keyword>
<keyword evidence="2" id="KW-0547">Nucleotide-binding</keyword>
<evidence type="ECO:0000259" key="8">
    <source>
        <dbReference type="PROSITE" id="PS50045"/>
    </source>
</evidence>
<evidence type="ECO:0000256" key="3">
    <source>
        <dbReference type="ARBA" id="ARBA00022840"/>
    </source>
</evidence>
<dbReference type="PANTHER" id="PTHR32071:SF57">
    <property type="entry name" value="C4-DICARBOXYLATE TRANSPORT TRANSCRIPTIONAL REGULATORY PROTEIN DCTD"/>
    <property type="match status" value="1"/>
</dbReference>
<dbReference type="Gene3D" id="1.10.10.60">
    <property type="entry name" value="Homeodomain-like"/>
    <property type="match status" value="1"/>
</dbReference>
<proteinExistence type="predicted"/>
<evidence type="ECO:0000256" key="5">
    <source>
        <dbReference type="ARBA" id="ARBA00023015"/>
    </source>
</evidence>
<feature type="modified residue" description="4-aspartylphosphate" evidence="7">
    <location>
        <position position="53"/>
    </location>
</feature>
<dbReference type="InterPro" id="IPR002197">
    <property type="entry name" value="HTH_Fis"/>
</dbReference>
<evidence type="ECO:0000256" key="6">
    <source>
        <dbReference type="ARBA" id="ARBA00023163"/>
    </source>
</evidence>
<gene>
    <name evidence="10" type="ORF">H1D41_16285</name>
</gene>
<dbReference type="Gene3D" id="3.40.50.2300">
    <property type="match status" value="1"/>
</dbReference>
<dbReference type="InterPro" id="IPR001789">
    <property type="entry name" value="Sig_transdc_resp-reg_receiver"/>
</dbReference>
<evidence type="ECO:0000259" key="9">
    <source>
        <dbReference type="PROSITE" id="PS50110"/>
    </source>
</evidence>
<dbReference type="SUPFAM" id="SSF46689">
    <property type="entry name" value="Homeodomain-like"/>
    <property type="match status" value="1"/>
</dbReference>
<dbReference type="Pfam" id="PF00072">
    <property type="entry name" value="Response_reg"/>
    <property type="match status" value="1"/>
</dbReference>
<keyword evidence="1 7" id="KW-0597">Phosphoprotein</keyword>
<keyword evidence="4" id="KW-0902">Two-component regulatory system</keyword>
<dbReference type="AlphaFoldDB" id="A0A8J7IL08"/>
<keyword evidence="5" id="KW-0805">Transcription regulation</keyword>
<evidence type="ECO:0000256" key="4">
    <source>
        <dbReference type="ARBA" id="ARBA00023012"/>
    </source>
</evidence>
<accession>A0A8J7IL08</accession>
<dbReference type="InterPro" id="IPR058031">
    <property type="entry name" value="AAA_lid_NorR"/>
</dbReference>
<dbReference type="Gene3D" id="3.40.50.300">
    <property type="entry name" value="P-loop containing nucleotide triphosphate hydrolases"/>
    <property type="match status" value="1"/>
</dbReference>
<evidence type="ECO:0000256" key="2">
    <source>
        <dbReference type="ARBA" id="ARBA00022741"/>
    </source>
</evidence>
<dbReference type="GO" id="GO:0005524">
    <property type="term" value="F:ATP binding"/>
    <property type="evidence" value="ECO:0007669"/>
    <property type="project" value="UniProtKB-KW"/>
</dbReference>
<name>A0A8J7IL08_9RHOB</name>
<organism evidence="10 11">
    <name type="scientific">Halocynthiibacter styelae</name>
    <dbReference type="NCBI Taxonomy" id="2761955"/>
    <lineage>
        <taxon>Bacteria</taxon>
        <taxon>Pseudomonadati</taxon>
        <taxon>Pseudomonadota</taxon>
        <taxon>Alphaproteobacteria</taxon>
        <taxon>Rhodobacterales</taxon>
        <taxon>Paracoccaceae</taxon>
        <taxon>Halocynthiibacter</taxon>
    </lineage>
</organism>
<dbReference type="InterPro" id="IPR027417">
    <property type="entry name" value="P-loop_NTPase"/>
</dbReference>
<evidence type="ECO:0000256" key="1">
    <source>
        <dbReference type="ARBA" id="ARBA00022553"/>
    </source>
</evidence>
<feature type="domain" description="Sigma-54 factor interaction" evidence="8">
    <location>
        <begin position="144"/>
        <end position="342"/>
    </location>
</feature>
<dbReference type="PANTHER" id="PTHR32071">
    <property type="entry name" value="TRANSCRIPTIONAL REGULATORY PROTEIN"/>
    <property type="match status" value="1"/>
</dbReference>
<dbReference type="SUPFAM" id="SSF52172">
    <property type="entry name" value="CheY-like"/>
    <property type="match status" value="1"/>
</dbReference>